<comment type="caution">
    <text evidence="7">The sequence shown here is derived from an EMBL/GenBank/DDBJ whole genome shotgun (WGS) entry which is preliminary data.</text>
</comment>
<keyword evidence="8" id="KW-1185">Reference proteome</keyword>
<dbReference type="PANTHER" id="PTHR34354:SF1">
    <property type="entry name" value="NADPH-DEPENDENT 7-CYANO-7-DEAZAGUANINE REDUCTASE"/>
    <property type="match status" value="1"/>
</dbReference>
<dbReference type="NCBIfam" id="TIGR03138">
    <property type="entry name" value="QueF"/>
    <property type="match status" value="1"/>
</dbReference>
<dbReference type="InterPro" id="IPR029139">
    <property type="entry name" value="QueF_N"/>
</dbReference>
<protein>
    <recommendedName>
        <fullName evidence="5">NADPH-dependent 7-cyano-7-deazaguanine reductase</fullName>
        <ecNumber evidence="5">1.7.1.13</ecNumber>
    </recommendedName>
    <alternativeName>
        <fullName evidence="5">7-cyano-7-carbaguanine reductase</fullName>
    </alternativeName>
    <alternativeName>
        <fullName evidence="5">NADPH-dependent nitrile oxidoreductase</fullName>
    </alternativeName>
    <alternativeName>
        <fullName evidence="5">PreQ(0) reductase</fullName>
    </alternativeName>
</protein>
<dbReference type="Gene3D" id="3.30.1130.10">
    <property type="match status" value="2"/>
</dbReference>
<comment type="pathway">
    <text evidence="5">tRNA modification; tRNA-queuosine biosynthesis.</text>
</comment>
<evidence type="ECO:0000256" key="1">
    <source>
        <dbReference type="ARBA" id="ARBA00022490"/>
    </source>
</evidence>
<dbReference type="InterPro" id="IPR050084">
    <property type="entry name" value="NADPH_dep_7-cyano-7-deazaG_red"/>
</dbReference>
<dbReference type="HAMAP" id="MF_00817">
    <property type="entry name" value="QueF_type2"/>
    <property type="match status" value="1"/>
</dbReference>
<keyword evidence="1 5" id="KW-0963">Cytoplasm</keyword>
<reference evidence="7 8" key="1">
    <citation type="submission" date="2024-04" db="EMBL/GenBank/DDBJ databases">
        <title>Draft genome sequence of Sessilibacter corallicola NBRC 116591.</title>
        <authorList>
            <person name="Miyakawa T."/>
            <person name="Kusuya Y."/>
            <person name="Miura T."/>
        </authorList>
    </citation>
    <scope>NUCLEOTIDE SEQUENCE [LARGE SCALE GENOMIC DNA]</scope>
    <source>
        <strain evidence="7 8">KU-00831-HH</strain>
    </source>
</reference>
<feature type="binding site" evidence="5">
    <location>
        <begin position="260"/>
        <end position="261"/>
    </location>
    <ligand>
        <name>substrate</name>
    </ligand>
</feature>
<sequence length="316" mass="35555">MAFKHSNRFMASHLDTHSTDNSAANSGLGKETEYVNTYDKSLLYPIARSNARDALNISNTQLPFTGRDLWTAWEISWLNAKGLPQVAVAEFSLPANTHSIIESKSFKLYLNSFTQTQFNSWDQVKQVLIEDLSAAAQGVVEVELLTLSEACEFFTMSDGIASTPFEFTDSPQGRDIPVVYLDSIDADVSDYQVNSSLLRLDAKQNEPTEQVLFSNLLKTNCPVTGQPDWASVWIYYQGEAIDAEGVLKYLVSMRDHQDFHEQCVENIFLDIARMCSPNKLAVYARYTRRGGLDINPFRTNVDAAELSLRPVRLVRQ</sequence>
<evidence type="ECO:0000256" key="5">
    <source>
        <dbReference type="HAMAP-Rule" id="MF_00817"/>
    </source>
</evidence>
<proteinExistence type="inferred from homology"/>
<evidence type="ECO:0000256" key="4">
    <source>
        <dbReference type="ARBA" id="ARBA00023002"/>
    </source>
</evidence>
<evidence type="ECO:0000313" key="8">
    <source>
        <dbReference type="Proteomes" id="UP001465153"/>
    </source>
</evidence>
<comment type="similarity">
    <text evidence="5">Belongs to the GTP cyclohydrolase I family. QueF type 2 subfamily.</text>
</comment>
<gene>
    <name evidence="5 7" type="primary">queF</name>
    <name evidence="7" type="ORF">NBRC116591_11290</name>
</gene>
<comment type="function">
    <text evidence="5">Catalyzes the NADPH-dependent reduction of 7-cyano-7-deazaguanine (preQ0) to 7-aminomethyl-7-deazaguanine (preQ1).</text>
</comment>
<feature type="active site" description="Proton donor" evidence="5">
    <location>
        <position position="228"/>
    </location>
</feature>
<evidence type="ECO:0000256" key="3">
    <source>
        <dbReference type="ARBA" id="ARBA00022857"/>
    </source>
</evidence>
<dbReference type="EMBL" id="BAABWN010000003">
    <property type="protein sequence ID" value="GAA6167319.1"/>
    <property type="molecule type" value="Genomic_DNA"/>
</dbReference>
<dbReference type="Pfam" id="PF14819">
    <property type="entry name" value="QueF_N"/>
    <property type="match status" value="1"/>
</dbReference>
<feature type="binding site" evidence="5">
    <location>
        <begin position="103"/>
        <end position="104"/>
    </location>
    <ligand>
        <name>NADPH</name>
        <dbReference type="ChEBI" id="CHEBI:57783"/>
    </ligand>
</feature>
<feature type="binding site" evidence="5">
    <location>
        <begin position="101"/>
        <end position="103"/>
    </location>
    <ligand>
        <name>substrate</name>
    </ligand>
</feature>
<dbReference type="Proteomes" id="UP001465153">
    <property type="component" value="Unassembled WGS sequence"/>
</dbReference>
<keyword evidence="4 5" id="KW-0560">Oxidoreductase</keyword>
<evidence type="ECO:0000313" key="7">
    <source>
        <dbReference type="EMBL" id="GAA6167319.1"/>
    </source>
</evidence>
<comment type="subcellular location">
    <subcellularLocation>
        <location evidence="5">Cytoplasm</location>
    </subcellularLocation>
</comment>
<comment type="catalytic activity">
    <reaction evidence="5">
        <text>7-aminomethyl-7-carbaguanine + 2 NADP(+) = 7-cyano-7-carbaguanine + 2 NADPH + 3 H(+)</text>
        <dbReference type="Rhea" id="RHEA:13409"/>
        <dbReference type="ChEBI" id="CHEBI:15378"/>
        <dbReference type="ChEBI" id="CHEBI:45075"/>
        <dbReference type="ChEBI" id="CHEBI:57783"/>
        <dbReference type="ChEBI" id="CHEBI:58349"/>
        <dbReference type="ChEBI" id="CHEBI:58703"/>
        <dbReference type="EC" id="1.7.1.13"/>
    </reaction>
</comment>
<keyword evidence="2 5" id="KW-0671">Queuosine biosynthesis</keyword>
<dbReference type="InterPro" id="IPR029500">
    <property type="entry name" value="QueF"/>
</dbReference>
<feature type="domain" description="NADPH-dependent 7-cyano-7-deazaguanine reductase N-terminal" evidence="6">
    <location>
        <begin position="34"/>
        <end position="144"/>
    </location>
</feature>
<comment type="subunit">
    <text evidence="5">Homodimer.</text>
</comment>
<dbReference type="PANTHER" id="PTHR34354">
    <property type="entry name" value="NADPH-DEPENDENT 7-CYANO-7-DEAZAGUANINE REDUCTASE"/>
    <property type="match status" value="1"/>
</dbReference>
<feature type="binding site" evidence="5">
    <location>
        <begin position="289"/>
        <end position="290"/>
    </location>
    <ligand>
        <name>NADPH</name>
        <dbReference type="ChEBI" id="CHEBI:57783"/>
    </ligand>
</feature>
<dbReference type="InterPro" id="IPR016428">
    <property type="entry name" value="QueF_type2"/>
</dbReference>
<name>A0ABQ0A6P4_9GAMM</name>
<evidence type="ECO:0000256" key="2">
    <source>
        <dbReference type="ARBA" id="ARBA00022785"/>
    </source>
</evidence>
<feature type="active site" description="Thioimide intermediate" evidence="5">
    <location>
        <position position="221"/>
    </location>
</feature>
<dbReference type="PIRSF" id="PIRSF004750">
    <property type="entry name" value="Nitrile_oxidored_YqcD_prd"/>
    <property type="match status" value="1"/>
</dbReference>
<evidence type="ECO:0000259" key="6">
    <source>
        <dbReference type="Pfam" id="PF14819"/>
    </source>
</evidence>
<dbReference type="InterPro" id="IPR043133">
    <property type="entry name" value="GTP-CH-I_C/QueF"/>
</dbReference>
<accession>A0ABQ0A6P4</accession>
<keyword evidence="3 5" id="KW-0521">NADP</keyword>
<organism evidence="7 8">
    <name type="scientific">Sessilibacter corallicola</name>
    <dbReference type="NCBI Taxonomy" id="2904075"/>
    <lineage>
        <taxon>Bacteria</taxon>
        <taxon>Pseudomonadati</taxon>
        <taxon>Pseudomonadota</taxon>
        <taxon>Gammaproteobacteria</taxon>
        <taxon>Cellvibrionales</taxon>
        <taxon>Cellvibrionaceae</taxon>
        <taxon>Sessilibacter</taxon>
    </lineage>
</organism>
<dbReference type="Pfam" id="PF14489">
    <property type="entry name" value="QueF"/>
    <property type="match status" value="1"/>
</dbReference>
<dbReference type="SUPFAM" id="SSF55620">
    <property type="entry name" value="Tetrahydrobiopterin biosynthesis enzymes-like"/>
    <property type="match status" value="1"/>
</dbReference>
<dbReference type="EC" id="1.7.1.13" evidence="5"/>